<dbReference type="Proteomes" id="UP000054018">
    <property type="component" value="Unassembled WGS sequence"/>
</dbReference>
<dbReference type="EMBL" id="KN833709">
    <property type="protein sequence ID" value="KIK25265.1"/>
    <property type="molecule type" value="Genomic_DNA"/>
</dbReference>
<protein>
    <submittedName>
        <fullName evidence="1">Uncharacterized protein</fullName>
    </submittedName>
</protein>
<dbReference type="AlphaFoldDB" id="A0A0C9YJY0"/>
<keyword evidence="2" id="KW-1185">Reference proteome</keyword>
<accession>A0A0C9YJY0</accession>
<gene>
    <name evidence="1" type="ORF">PISMIDRAFT_9648</name>
</gene>
<name>A0A0C9YJY0_9AGAM</name>
<dbReference type="HOGENOM" id="CLU_2850571_0_0_1"/>
<evidence type="ECO:0000313" key="1">
    <source>
        <dbReference type="EMBL" id="KIK25265.1"/>
    </source>
</evidence>
<organism evidence="1 2">
    <name type="scientific">Pisolithus microcarpus 441</name>
    <dbReference type="NCBI Taxonomy" id="765257"/>
    <lineage>
        <taxon>Eukaryota</taxon>
        <taxon>Fungi</taxon>
        <taxon>Dikarya</taxon>
        <taxon>Basidiomycota</taxon>
        <taxon>Agaricomycotina</taxon>
        <taxon>Agaricomycetes</taxon>
        <taxon>Agaricomycetidae</taxon>
        <taxon>Boletales</taxon>
        <taxon>Sclerodermatineae</taxon>
        <taxon>Pisolithaceae</taxon>
        <taxon>Pisolithus</taxon>
    </lineage>
</organism>
<proteinExistence type="predicted"/>
<sequence length="65" mass="7290">MIELSEYQKAVKEAGKYMVLPYLILTPDVGGTVKKFIEVLQKKQVFLAELADIEGTCEDCETALH</sequence>
<dbReference type="OrthoDB" id="2709405at2759"/>
<evidence type="ECO:0000313" key="2">
    <source>
        <dbReference type="Proteomes" id="UP000054018"/>
    </source>
</evidence>
<reference evidence="2" key="2">
    <citation type="submission" date="2015-01" db="EMBL/GenBank/DDBJ databases">
        <title>Evolutionary Origins and Diversification of the Mycorrhizal Mutualists.</title>
        <authorList>
            <consortium name="DOE Joint Genome Institute"/>
            <consortium name="Mycorrhizal Genomics Consortium"/>
            <person name="Kohler A."/>
            <person name="Kuo A."/>
            <person name="Nagy L.G."/>
            <person name="Floudas D."/>
            <person name="Copeland A."/>
            <person name="Barry K.W."/>
            <person name="Cichocki N."/>
            <person name="Veneault-Fourrey C."/>
            <person name="LaButti K."/>
            <person name="Lindquist E.A."/>
            <person name="Lipzen A."/>
            <person name="Lundell T."/>
            <person name="Morin E."/>
            <person name="Murat C."/>
            <person name="Riley R."/>
            <person name="Ohm R."/>
            <person name="Sun H."/>
            <person name="Tunlid A."/>
            <person name="Henrissat B."/>
            <person name="Grigoriev I.V."/>
            <person name="Hibbett D.S."/>
            <person name="Martin F."/>
        </authorList>
    </citation>
    <scope>NUCLEOTIDE SEQUENCE [LARGE SCALE GENOMIC DNA]</scope>
    <source>
        <strain evidence="2">441</strain>
    </source>
</reference>
<reference evidence="1 2" key="1">
    <citation type="submission" date="2014-04" db="EMBL/GenBank/DDBJ databases">
        <authorList>
            <consortium name="DOE Joint Genome Institute"/>
            <person name="Kuo A."/>
            <person name="Kohler A."/>
            <person name="Costa M.D."/>
            <person name="Nagy L.G."/>
            <person name="Floudas D."/>
            <person name="Copeland A."/>
            <person name="Barry K.W."/>
            <person name="Cichocki N."/>
            <person name="Veneault-Fourrey C."/>
            <person name="LaButti K."/>
            <person name="Lindquist E.A."/>
            <person name="Lipzen A."/>
            <person name="Lundell T."/>
            <person name="Morin E."/>
            <person name="Murat C."/>
            <person name="Sun H."/>
            <person name="Tunlid A."/>
            <person name="Henrissat B."/>
            <person name="Grigoriev I.V."/>
            <person name="Hibbett D.S."/>
            <person name="Martin F."/>
            <person name="Nordberg H.P."/>
            <person name="Cantor M.N."/>
            <person name="Hua S.X."/>
        </authorList>
    </citation>
    <scope>NUCLEOTIDE SEQUENCE [LARGE SCALE GENOMIC DNA]</scope>
    <source>
        <strain evidence="1 2">441</strain>
    </source>
</reference>